<dbReference type="InterPro" id="IPR011010">
    <property type="entry name" value="DNA_brk_join_enz"/>
</dbReference>
<dbReference type="AlphaFoldDB" id="A0A0F9SC56"/>
<dbReference type="InterPro" id="IPR013762">
    <property type="entry name" value="Integrase-like_cat_sf"/>
</dbReference>
<dbReference type="EMBL" id="LAZR01000501">
    <property type="protein sequence ID" value="KKN66450.1"/>
    <property type="molecule type" value="Genomic_DNA"/>
</dbReference>
<dbReference type="PROSITE" id="PS51898">
    <property type="entry name" value="TYR_RECOMBINASE"/>
    <property type="match status" value="1"/>
</dbReference>
<dbReference type="GO" id="GO:0006310">
    <property type="term" value="P:DNA recombination"/>
    <property type="evidence" value="ECO:0007669"/>
    <property type="project" value="UniProtKB-KW"/>
</dbReference>
<dbReference type="SUPFAM" id="SSF56349">
    <property type="entry name" value="DNA breaking-rejoining enzymes"/>
    <property type="match status" value="1"/>
</dbReference>
<accession>A0A0F9SC56</accession>
<evidence type="ECO:0000256" key="1">
    <source>
        <dbReference type="ARBA" id="ARBA00023172"/>
    </source>
</evidence>
<reference evidence="3" key="1">
    <citation type="journal article" date="2015" name="Nature">
        <title>Complex archaea that bridge the gap between prokaryotes and eukaryotes.</title>
        <authorList>
            <person name="Spang A."/>
            <person name="Saw J.H."/>
            <person name="Jorgensen S.L."/>
            <person name="Zaremba-Niedzwiedzka K."/>
            <person name="Martijn J."/>
            <person name="Lind A.E."/>
            <person name="van Eijk R."/>
            <person name="Schleper C."/>
            <person name="Guy L."/>
            <person name="Ettema T.J."/>
        </authorList>
    </citation>
    <scope>NUCLEOTIDE SEQUENCE</scope>
</reference>
<dbReference type="InterPro" id="IPR002104">
    <property type="entry name" value="Integrase_catalytic"/>
</dbReference>
<protein>
    <recommendedName>
        <fullName evidence="2">Tyr recombinase domain-containing protein</fullName>
    </recommendedName>
</protein>
<feature type="domain" description="Tyr recombinase" evidence="2">
    <location>
        <begin position="135"/>
        <end position="345"/>
    </location>
</feature>
<organism evidence="3">
    <name type="scientific">marine sediment metagenome</name>
    <dbReference type="NCBI Taxonomy" id="412755"/>
    <lineage>
        <taxon>unclassified sequences</taxon>
        <taxon>metagenomes</taxon>
        <taxon>ecological metagenomes</taxon>
    </lineage>
</organism>
<dbReference type="Pfam" id="PF00589">
    <property type="entry name" value="Phage_integrase"/>
    <property type="match status" value="1"/>
</dbReference>
<evidence type="ECO:0000259" key="2">
    <source>
        <dbReference type="PROSITE" id="PS51898"/>
    </source>
</evidence>
<dbReference type="Gene3D" id="1.10.443.10">
    <property type="entry name" value="Intergrase catalytic core"/>
    <property type="match status" value="1"/>
</dbReference>
<proteinExistence type="predicted"/>
<keyword evidence="1" id="KW-0233">DNA recombination</keyword>
<evidence type="ECO:0000313" key="3">
    <source>
        <dbReference type="EMBL" id="KKN66450.1"/>
    </source>
</evidence>
<gene>
    <name evidence="3" type="ORF">LCGC14_0471720</name>
</gene>
<name>A0A0F9SC56_9ZZZZ</name>
<dbReference type="GO" id="GO:0015074">
    <property type="term" value="P:DNA integration"/>
    <property type="evidence" value="ECO:0007669"/>
    <property type="project" value="InterPro"/>
</dbReference>
<sequence length="359" mass="43304">MCKYGLKENEPIVEEFLLTIRSEKFRINVKTSLKNFFGNEALNHGWNWEWAHNIFEIKPSVLNLYNNYINQYSEWAFKTKISRFGHVKKFIKFLLKCYEDEFGERTYDRLRADLNEKDYYEWDQEYNHKQPETAYKRYFMPKEQIKKILTHFCDRKPIYYLMFRLLAESGLRKGELHSINLERNVEGKIIPIEEDLEERQIRVMGKKGLLKYPITETMKNQLLSYLRDKRCNFEVKDKYGKPLFLSQQLKRFNPTSLNTMLMGTTHKDGSVKRPGVLRKLGIEDHITPQTFRRSLNELRASITNCPDKWLAILLNHKIKSDSQKSGTNIQYYQDKNFQKILEKYDLYYPYRTLFDDLYY</sequence>
<comment type="caution">
    <text evidence="3">The sequence shown here is derived from an EMBL/GenBank/DDBJ whole genome shotgun (WGS) entry which is preliminary data.</text>
</comment>
<dbReference type="GO" id="GO:0003677">
    <property type="term" value="F:DNA binding"/>
    <property type="evidence" value="ECO:0007669"/>
    <property type="project" value="InterPro"/>
</dbReference>